<dbReference type="SUPFAM" id="SSF55781">
    <property type="entry name" value="GAF domain-like"/>
    <property type="match status" value="1"/>
</dbReference>
<proteinExistence type="predicted"/>
<protein>
    <submittedName>
        <fullName evidence="6">Transcriptional regulator, IclR family</fullName>
    </submittedName>
</protein>
<dbReference type="Proteomes" id="UP000009877">
    <property type="component" value="Unassembled WGS sequence"/>
</dbReference>
<evidence type="ECO:0000259" key="5">
    <source>
        <dbReference type="PROSITE" id="PS51078"/>
    </source>
</evidence>
<dbReference type="PROSITE" id="PS51077">
    <property type="entry name" value="HTH_ICLR"/>
    <property type="match status" value="1"/>
</dbReference>
<dbReference type="InterPro" id="IPR036390">
    <property type="entry name" value="WH_DNA-bd_sf"/>
</dbReference>
<evidence type="ECO:0000256" key="3">
    <source>
        <dbReference type="ARBA" id="ARBA00023163"/>
    </source>
</evidence>
<dbReference type="InterPro" id="IPR050707">
    <property type="entry name" value="HTH_MetabolicPath_Reg"/>
</dbReference>
<feature type="domain" description="IclR-ED" evidence="5">
    <location>
        <begin position="69"/>
        <end position="251"/>
    </location>
</feature>
<dbReference type="InterPro" id="IPR036388">
    <property type="entry name" value="WH-like_DNA-bd_sf"/>
</dbReference>
<dbReference type="PANTHER" id="PTHR30136:SF24">
    <property type="entry name" value="HTH-TYPE TRANSCRIPTIONAL REPRESSOR ALLR"/>
    <property type="match status" value="1"/>
</dbReference>
<evidence type="ECO:0000259" key="4">
    <source>
        <dbReference type="PROSITE" id="PS51077"/>
    </source>
</evidence>
<evidence type="ECO:0000256" key="1">
    <source>
        <dbReference type="ARBA" id="ARBA00023015"/>
    </source>
</evidence>
<dbReference type="PANTHER" id="PTHR30136">
    <property type="entry name" value="HELIX-TURN-HELIX TRANSCRIPTIONAL REGULATOR, ICLR FAMILY"/>
    <property type="match status" value="1"/>
</dbReference>
<organism evidence="6 7">
    <name type="scientific">Kocuria palustris PEL</name>
    <dbReference type="NCBI Taxonomy" id="1236550"/>
    <lineage>
        <taxon>Bacteria</taxon>
        <taxon>Bacillati</taxon>
        <taxon>Actinomycetota</taxon>
        <taxon>Actinomycetes</taxon>
        <taxon>Micrococcales</taxon>
        <taxon>Micrococcaceae</taxon>
        <taxon>Kocuria</taxon>
    </lineage>
</organism>
<sequence length="254" mass="27149">MSTQSTGTVGKALDMLSLLGEHPDGATAHELADASGHHFSTAYRLLRTLVATGFAEHSPQDKRYRLGLPVFQLGQKVAHARGFDASAAPVLQGLVETTGESCLLAVLHGQRFLTTAKIDGPEFRVTTDPGDQGTLHSSAIGRVLLAFAPAAERDRLLESIPLPARTESTLTERDRLRELVAQTQRQGFASQSEEHDDGMAAVAVPVLDPAGGLIAALCLAAPIFRSTREDLQDQLPLLREAADQLAAVLPPRPR</sequence>
<dbReference type="InterPro" id="IPR029016">
    <property type="entry name" value="GAF-like_dom_sf"/>
</dbReference>
<evidence type="ECO:0000256" key="2">
    <source>
        <dbReference type="ARBA" id="ARBA00023125"/>
    </source>
</evidence>
<gene>
    <name evidence="6" type="ORF">C884_01811</name>
</gene>
<keyword evidence="3" id="KW-0804">Transcription</keyword>
<keyword evidence="2" id="KW-0238">DNA-binding</keyword>
<name>M2XWW3_9MICC</name>
<dbReference type="InterPro" id="IPR014757">
    <property type="entry name" value="Tscrpt_reg_IclR_C"/>
</dbReference>
<evidence type="ECO:0000313" key="6">
    <source>
        <dbReference type="EMBL" id="EME37303.1"/>
    </source>
</evidence>
<dbReference type="Gene3D" id="1.10.10.10">
    <property type="entry name" value="Winged helix-like DNA-binding domain superfamily/Winged helix DNA-binding domain"/>
    <property type="match status" value="1"/>
</dbReference>
<dbReference type="SMART" id="SM00346">
    <property type="entry name" value="HTH_ICLR"/>
    <property type="match status" value="1"/>
</dbReference>
<dbReference type="PROSITE" id="PS51078">
    <property type="entry name" value="ICLR_ED"/>
    <property type="match status" value="1"/>
</dbReference>
<dbReference type="Gene3D" id="3.30.450.40">
    <property type="match status" value="1"/>
</dbReference>
<dbReference type="Pfam" id="PF01614">
    <property type="entry name" value="IclR_C"/>
    <property type="match status" value="1"/>
</dbReference>
<dbReference type="Pfam" id="PF09339">
    <property type="entry name" value="HTH_IclR"/>
    <property type="match status" value="1"/>
</dbReference>
<evidence type="ECO:0000313" key="7">
    <source>
        <dbReference type="Proteomes" id="UP000009877"/>
    </source>
</evidence>
<dbReference type="GO" id="GO:0045892">
    <property type="term" value="P:negative regulation of DNA-templated transcription"/>
    <property type="evidence" value="ECO:0007669"/>
    <property type="project" value="TreeGrafter"/>
</dbReference>
<keyword evidence="1" id="KW-0805">Transcription regulation</keyword>
<dbReference type="InterPro" id="IPR005471">
    <property type="entry name" value="Tscrpt_reg_IclR_N"/>
</dbReference>
<dbReference type="GO" id="GO:0003700">
    <property type="term" value="F:DNA-binding transcription factor activity"/>
    <property type="evidence" value="ECO:0007669"/>
    <property type="project" value="TreeGrafter"/>
</dbReference>
<accession>M2XWW3</accession>
<dbReference type="AlphaFoldDB" id="M2XWW3"/>
<comment type="caution">
    <text evidence="6">The sequence shown here is derived from an EMBL/GenBank/DDBJ whole genome shotgun (WGS) entry which is preliminary data.</text>
</comment>
<feature type="domain" description="HTH iclR-type" evidence="4">
    <location>
        <begin position="6"/>
        <end position="68"/>
    </location>
</feature>
<keyword evidence="7" id="KW-1185">Reference proteome</keyword>
<dbReference type="SUPFAM" id="SSF46785">
    <property type="entry name" value="Winged helix' DNA-binding domain"/>
    <property type="match status" value="1"/>
</dbReference>
<dbReference type="EMBL" id="ANHZ02000004">
    <property type="protein sequence ID" value="EME37303.1"/>
    <property type="molecule type" value="Genomic_DNA"/>
</dbReference>
<reference evidence="6 7" key="1">
    <citation type="journal article" date="2014" name="Genome Announc.">
        <title>Draft Genome Sequence of Kocuria palustris PEL.</title>
        <authorList>
            <person name="Sharma G."/>
            <person name="Khatri I."/>
            <person name="Subramanian S."/>
        </authorList>
    </citation>
    <scope>NUCLEOTIDE SEQUENCE [LARGE SCALE GENOMIC DNA]</scope>
    <source>
        <strain evidence="6 7">PEL</strain>
    </source>
</reference>
<dbReference type="STRING" id="71999.KPaMU14_10560"/>
<dbReference type="GO" id="GO:0003677">
    <property type="term" value="F:DNA binding"/>
    <property type="evidence" value="ECO:0007669"/>
    <property type="project" value="UniProtKB-KW"/>
</dbReference>